<evidence type="ECO:0000313" key="9">
    <source>
        <dbReference type="EMBL" id="TQL62109.1"/>
    </source>
</evidence>
<keyword evidence="3" id="KW-0813">Transport</keyword>
<dbReference type="Proteomes" id="UP000315389">
    <property type="component" value="Unassembled WGS sequence"/>
</dbReference>
<evidence type="ECO:0000256" key="2">
    <source>
        <dbReference type="ARBA" id="ARBA00009212"/>
    </source>
</evidence>
<dbReference type="OrthoDB" id="3733837at2"/>
<comment type="similarity">
    <text evidence="2">Belongs to the CPA3 antiporters (TC 2.A.63) subunit F family.</text>
</comment>
<feature type="transmembrane region" description="Helical" evidence="8">
    <location>
        <begin position="6"/>
        <end position="23"/>
    </location>
</feature>
<keyword evidence="10" id="KW-1185">Reference proteome</keyword>
<dbReference type="PANTHER" id="PTHR34702:SF1">
    <property type="entry name" value="NA(+)_H(+) ANTIPORTER SUBUNIT F"/>
    <property type="match status" value="1"/>
</dbReference>
<evidence type="ECO:0000256" key="8">
    <source>
        <dbReference type="SAM" id="Phobius"/>
    </source>
</evidence>
<evidence type="ECO:0000256" key="7">
    <source>
        <dbReference type="ARBA" id="ARBA00023136"/>
    </source>
</evidence>
<keyword evidence="5 8" id="KW-0812">Transmembrane</keyword>
<keyword evidence="4" id="KW-1003">Cell membrane</keyword>
<dbReference type="GO" id="GO:0005886">
    <property type="term" value="C:plasma membrane"/>
    <property type="evidence" value="ECO:0007669"/>
    <property type="project" value="UniProtKB-SubCell"/>
</dbReference>
<evidence type="ECO:0000256" key="1">
    <source>
        <dbReference type="ARBA" id="ARBA00004651"/>
    </source>
</evidence>
<dbReference type="InterPro" id="IPR007208">
    <property type="entry name" value="MrpF/PhaF-like"/>
</dbReference>
<evidence type="ECO:0000256" key="5">
    <source>
        <dbReference type="ARBA" id="ARBA00022692"/>
    </source>
</evidence>
<name>A0A542ZPE2_RARFA</name>
<protein>
    <submittedName>
        <fullName evidence="9">Multicomponent Na+:H+ antiporter subunit F</fullName>
    </submittedName>
</protein>
<dbReference type="RefSeq" id="WP_142121109.1">
    <property type="nucleotide sequence ID" value="NZ_BAAASV010000002.1"/>
</dbReference>
<evidence type="ECO:0000256" key="3">
    <source>
        <dbReference type="ARBA" id="ARBA00022448"/>
    </source>
</evidence>
<sequence>MIYLYIACAVMLLVAAILAIMRAERGPSMLDRTVALDLFATVIVAGIATEAAWSKRVDILPVLVTLSMVGFISSVVFARFASVEPAEARRIKSAAEVELELARRLAEEAAQDEAEILAHQRLLDQQGAATPTPRGEEQ</sequence>
<organism evidence="9 10">
    <name type="scientific">Rarobacter faecitabidus</name>
    <dbReference type="NCBI Taxonomy" id="13243"/>
    <lineage>
        <taxon>Bacteria</taxon>
        <taxon>Bacillati</taxon>
        <taxon>Actinomycetota</taxon>
        <taxon>Actinomycetes</taxon>
        <taxon>Micrococcales</taxon>
        <taxon>Rarobacteraceae</taxon>
        <taxon>Rarobacter</taxon>
    </lineage>
</organism>
<evidence type="ECO:0000313" key="10">
    <source>
        <dbReference type="Proteomes" id="UP000315389"/>
    </source>
</evidence>
<dbReference type="GO" id="GO:0015385">
    <property type="term" value="F:sodium:proton antiporter activity"/>
    <property type="evidence" value="ECO:0007669"/>
    <property type="project" value="TreeGrafter"/>
</dbReference>
<dbReference type="PANTHER" id="PTHR34702">
    <property type="entry name" value="NA(+)/H(+) ANTIPORTER SUBUNIT F1"/>
    <property type="match status" value="1"/>
</dbReference>
<comment type="caution">
    <text evidence="9">The sequence shown here is derived from an EMBL/GenBank/DDBJ whole genome shotgun (WGS) entry which is preliminary data.</text>
</comment>
<dbReference type="AlphaFoldDB" id="A0A542ZPE2"/>
<accession>A0A542ZPE2</accession>
<keyword evidence="6 8" id="KW-1133">Transmembrane helix</keyword>
<evidence type="ECO:0000256" key="4">
    <source>
        <dbReference type="ARBA" id="ARBA00022475"/>
    </source>
</evidence>
<dbReference type="EMBL" id="VFOS01000002">
    <property type="protein sequence ID" value="TQL62109.1"/>
    <property type="molecule type" value="Genomic_DNA"/>
</dbReference>
<dbReference type="Pfam" id="PF04066">
    <property type="entry name" value="MrpF_PhaF"/>
    <property type="match status" value="1"/>
</dbReference>
<comment type="subcellular location">
    <subcellularLocation>
        <location evidence="1">Cell membrane</location>
        <topology evidence="1">Multi-pass membrane protein</topology>
    </subcellularLocation>
</comment>
<evidence type="ECO:0000256" key="6">
    <source>
        <dbReference type="ARBA" id="ARBA00022989"/>
    </source>
</evidence>
<reference evidence="9 10" key="1">
    <citation type="submission" date="2019-06" db="EMBL/GenBank/DDBJ databases">
        <title>Sequencing the genomes of 1000 actinobacteria strains.</title>
        <authorList>
            <person name="Klenk H.-P."/>
        </authorList>
    </citation>
    <scope>NUCLEOTIDE SEQUENCE [LARGE SCALE GENOMIC DNA]</scope>
    <source>
        <strain evidence="9 10">DSM 4813</strain>
    </source>
</reference>
<proteinExistence type="inferred from homology"/>
<keyword evidence="7 8" id="KW-0472">Membrane</keyword>
<feature type="transmembrane region" description="Helical" evidence="8">
    <location>
        <begin position="59"/>
        <end position="81"/>
    </location>
</feature>
<gene>
    <name evidence="9" type="ORF">FB461_1745</name>
</gene>